<comment type="caution">
    <text evidence="2">The sequence shown here is derived from an EMBL/GenBank/DDBJ whole genome shotgun (WGS) entry which is preliminary data.</text>
</comment>
<protein>
    <submittedName>
        <fullName evidence="2">Uncharacterized protein</fullName>
    </submittedName>
</protein>
<evidence type="ECO:0000313" key="2">
    <source>
        <dbReference type="EMBL" id="CAK6981958.1"/>
    </source>
</evidence>
<name>A0AAV1QEJ0_SCOSC</name>
<feature type="compositionally biased region" description="Polar residues" evidence="1">
    <location>
        <begin position="119"/>
        <end position="131"/>
    </location>
</feature>
<dbReference type="EMBL" id="CAWUFR010000926">
    <property type="protein sequence ID" value="CAK6981958.1"/>
    <property type="molecule type" value="Genomic_DNA"/>
</dbReference>
<accession>A0AAV1QEJ0</accession>
<feature type="compositionally biased region" description="Acidic residues" evidence="1">
    <location>
        <begin position="60"/>
        <end position="79"/>
    </location>
</feature>
<organism evidence="2 3">
    <name type="scientific">Scomber scombrus</name>
    <name type="common">Atlantic mackerel</name>
    <name type="synonym">Scomber vernalis</name>
    <dbReference type="NCBI Taxonomy" id="13677"/>
    <lineage>
        <taxon>Eukaryota</taxon>
        <taxon>Metazoa</taxon>
        <taxon>Chordata</taxon>
        <taxon>Craniata</taxon>
        <taxon>Vertebrata</taxon>
        <taxon>Euteleostomi</taxon>
        <taxon>Actinopterygii</taxon>
        <taxon>Neopterygii</taxon>
        <taxon>Teleostei</taxon>
        <taxon>Neoteleostei</taxon>
        <taxon>Acanthomorphata</taxon>
        <taxon>Pelagiaria</taxon>
        <taxon>Scombriformes</taxon>
        <taxon>Scombridae</taxon>
        <taxon>Scomber</taxon>
    </lineage>
</organism>
<feature type="region of interest" description="Disordered" evidence="1">
    <location>
        <begin position="1"/>
        <end position="134"/>
    </location>
</feature>
<proteinExistence type="predicted"/>
<gene>
    <name evidence="2" type="ORF">FSCOSCO3_A029924</name>
</gene>
<evidence type="ECO:0000313" key="3">
    <source>
        <dbReference type="Proteomes" id="UP001314229"/>
    </source>
</evidence>
<dbReference type="AlphaFoldDB" id="A0AAV1QEJ0"/>
<keyword evidence="3" id="KW-1185">Reference proteome</keyword>
<reference evidence="2 3" key="1">
    <citation type="submission" date="2024-01" db="EMBL/GenBank/DDBJ databases">
        <authorList>
            <person name="Alioto T."/>
            <person name="Alioto T."/>
            <person name="Gomez Garrido J."/>
        </authorList>
    </citation>
    <scope>NUCLEOTIDE SEQUENCE [LARGE SCALE GENOMIC DNA]</scope>
</reference>
<evidence type="ECO:0000256" key="1">
    <source>
        <dbReference type="SAM" id="MobiDB-lite"/>
    </source>
</evidence>
<feature type="non-terminal residue" evidence="2">
    <location>
        <position position="1"/>
    </location>
</feature>
<feature type="compositionally biased region" description="Basic and acidic residues" evidence="1">
    <location>
        <begin position="27"/>
        <end position="37"/>
    </location>
</feature>
<dbReference type="Proteomes" id="UP001314229">
    <property type="component" value="Unassembled WGS sequence"/>
</dbReference>
<sequence length="152" mass="16474">SASSAGSDPAGITPPARSGDEGVEGSDQQKGEQDRQGESNSEELLENSPETPADINVTSESDESSGSDDYFDDEEMSDDDLLKVSQKRKHQEPVQSKAKSLKVQQGLKAGRPSVESESDFSLTQEDQQSHYSPAEITKFLRATKGHRLETVC</sequence>